<evidence type="ECO:0000313" key="3">
    <source>
        <dbReference type="Proteomes" id="UP000740883"/>
    </source>
</evidence>
<evidence type="ECO:0000256" key="1">
    <source>
        <dbReference type="SAM" id="MobiDB-lite"/>
    </source>
</evidence>
<reference evidence="2 3" key="1">
    <citation type="journal article" date="2020" name="Genome Biol. Evol.">
        <title>Comparative genomics of strictly vertically transmitted, feminizing microsporidia endosymbionts of amphipod crustaceans.</title>
        <authorList>
            <person name="Cormier A."/>
            <person name="Chebbi M.A."/>
            <person name="Giraud I."/>
            <person name="Wattier R."/>
            <person name="Teixeira M."/>
            <person name="Gilbert C."/>
            <person name="Rigaud T."/>
            <person name="Cordaux R."/>
        </authorList>
    </citation>
    <scope>NUCLEOTIDE SEQUENCE [LARGE SCALE GENOMIC DNA]</scope>
    <source>
        <strain evidence="2 3">Ou3-Ou53</strain>
    </source>
</reference>
<organism evidence="2 3">
    <name type="scientific">Nosema granulosis</name>
    <dbReference type="NCBI Taxonomy" id="83296"/>
    <lineage>
        <taxon>Eukaryota</taxon>
        <taxon>Fungi</taxon>
        <taxon>Fungi incertae sedis</taxon>
        <taxon>Microsporidia</taxon>
        <taxon>Nosematidae</taxon>
        <taxon>Nosema</taxon>
    </lineage>
</organism>
<evidence type="ECO:0000313" key="2">
    <source>
        <dbReference type="EMBL" id="KAF9762927.1"/>
    </source>
</evidence>
<dbReference type="Proteomes" id="UP000740883">
    <property type="component" value="Unassembled WGS sequence"/>
</dbReference>
<feature type="region of interest" description="Disordered" evidence="1">
    <location>
        <begin position="1"/>
        <end position="29"/>
    </location>
</feature>
<dbReference type="EMBL" id="SBJO01000119">
    <property type="protein sequence ID" value="KAF9762927.1"/>
    <property type="molecule type" value="Genomic_DNA"/>
</dbReference>
<dbReference type="AlphaFoldDB" id="A0A9P6GY26"/>
<comment type="caution">
    <text evidence="2">The sequence shown here is derived from an EMBL/GenBank/DDBJ whole genome shotgun (WGS) entry which is preliminary data.</text>
</comment>
<keyword evidence="3" id="KW-1185">Reference proteome</keyword>
<accession>A0A9P6GY26</accession>
<protein>
    <submittedName>
        <fullName evidence="2">Uncharacterized protein</fullName>
    </submittedName>
</protein>
<name>A0A9P6GY26_9MICR</name>
<feature type="compositionally biased region" description="Polar residues" evidence="1">
    <location>
        <begin position="1"/>
        <end position="14"/>
    </location>
</feature>
<proteinExistence type="predicted"/>
<sequence>MLISESKNSQTISLASRGPQYLTQPEKARNTEKTFESVKFTINLGEESGIEAPRRTIYVFTDHNIQDVLSWTQSVRKLARLNNWTPELGNKMLDILIDERYQEAINDKRTLDTKLDALCDKVFSLDDYSMYRNMISTARRSEFHDMITFVQYLEDLRTCADLCCKTKNDRLPEREVLDKLISTLSPREKECLIYNQATTLEEIKEVLTKLSTMENFYQVRPPLK</sequence>
<gene>
    <name evidence="2" type="ORF">NGRA_1659</name>
</gene>